<dbReference type="InterPro" id="IPR039297">
    <property type="entry name" value="COX7a"/>
</dbReference>
<comment type="caution">
    <text evidence="6">The sequence shown here is derived from an EMBL/GenBank/DDBJ whole genome shotgun (WGS) entry which is preliminary data.</text>
</comment>
<protein>
    <submittedName>
        <fullName evidence="6">COX7</fullName>
    </submittedName>
</protein>
<keyword evidence="2" id="KW-0999">Mitochondrion inner membrane</keyword>
<dbReference type="GO" id="GO:0005743">
    <property type="term" value="C:mitochondrial inner membrane"/>
    <property type="evidence" value="ECO:0007669"/>
    <property type="project" value="UniProtKB-SubCell"/>
</dbReference>
<gene>
    <name evidence="6" type="ORF">KGF57_002712</name>
</gene>
<evidence type="ECO:0000256" key="1">
    <source>
        <dbReference type="ARBA" id="ARBA00004273"/>
    </source>
</evidence>
<keyword evidence="7" id="KW-1185">Reference proteome</keyword>
<evidence type="ECO:0000256" key="3">
    <source>
        <dbReference type="ARBA" id="ARBA00023128"/>
    </source>
</evidence>
<keyword evidence="5" id="KW-1133">Transmembrane helix</keyword>
<evidence type="ECO:0000313" key="6">
    <source>
        <dbReference type="EMBL" id="KAI5958355.1"/>
    </source>
</evidence>
<dbReference type="AlphaFoldDB" id="A0AAD5BF47"/>
<keyword evidence="4 5" id="KW-0472">Membrane</keyword>
<proteinExistence type="predicted"/>
<evidence type="ECO:0000313" key="7">
    <source>
        <dbReference type="Proteomes" id="UP001204833"/>
    </source>
</evidence>
<accession>A0AAD5BF47</accession>
<dbReference type="RefSeq" id="XP_051608946.1">
    <property type="nucleotide sequence ID" value="XM_051752054.1"/>
</dbReference>
<dbReference type="Pfam" id="PF02238">
    <property type="entry name" value="COX7a"/>
    <property type="match status" value="1"/>
</dbReference>
<dbReference type="GeneID" id="76150771"/>
<comment type="subcellular location">
    <subcellularLocation>
        <location evidence="1">Mitochondrion inner membrane</location>
    </subcellularLocation>
</comment>
<name>A0AAD5BF47_9ASCO</name>
<dbReference type="Proteomes" id="UP001204833">
    <property type="component" value="Unassembled WGS sequence"/>
</dbReference>
<organism evidence="6 7">
    <name type="scientific">Candida theae</name>
    <dbReference type="NCBI Taxonomy" id="1198502"/>
    <lineage>
        <taxon>Eukaryota</taxon>
        <taxon>Fungi</taxon>
        <taxon>Dikarya</taxon>
        <taxon>Ascomycota</taxon>
        <taxon>Saccharomycotina</taxon>
        <taxon>Pichiomycetes</taxon>
        <taxon>Debaryomycetaceae</taxon>
        <taxon>Candida/Lodderomyces clade</taxon>
        <taxon>Candida</taxon>
    </lineage>
</organism>
<evidence type="ECO:0000256" key="5">
    <source>
        <dbReference type="SAM" id="Phobius"/>
    </source>
</evidence>
<sequence>MELTEHDEGKAIYISIATSEMNPQRIIELQKRYQTTPKPLYLRGARSALLVYPFYALFAVTTAVPLYYTGRAIIGLKEKN</sequence>
<evidence type="ECO:0000256" key="4">
    <source>
        <dbReference type="ARBA" id="ARBA00023136"/>
    </source>
</evidence>
<dbReference type="EMBL" id="JAIHNG010000118">
    <property type="protein sequence ID" value="KAI5958355.1"/>
    <property type="molecule type" value="Genomic_DNA"/>
</dbReference>
<reference evidence="6 7" key="1">
    <citation type="journal article" date="2022" name="DNA Res.">
        <title>Genome analysis of five recently described species of the CUG-Ser clade uncovers Candida theae as a new hybrid lineage with pathogenic potential in the Candida parapsilosis species complex.</title>
        <authorList>
            <person name="Mixao V."/>
            <person name="Del Olmo V."/>
            <person name="Hegedusova E."/>
            <person name="Saus E."/>
            <person name="Pryszcz L."/>
            <person name="Cillingova A."/>
            <person name="Nosek J."/>
            <person name="Gabaldon T."/>
        </authorList>
    </citation>
    <scope>NUCLEOTIDE SEQUENCE [LARGE SCALE GENOMIC DNA]</scope>
    <source>
        <strain evidence="6 7">CBS 12239</strain>
    </source>
</reference>
<keyword evidence="5" id="KW-0812">Transmembrane</keyword>
<evidence type="ECO:0000256" key="2">
    <source>
        <dbReference type="ARBA" id="ARBA00022792"/>
    </source>
</evidence>
<feature type="transmembrane region" description="Helical" evidence="5">
    <location>
        <begin position="49"/>
        <end position="69"/>
    </location>
</feature>
<keyword evidence="3" id="KW-0496">Mitochondrion</keyword>